<gene>
    <name evidence="1" type="ORF">MAR_009600</name>
</gene>
<proteinExistence type="predicted"/>
<keyword evidence="2" id="KW-1185">Reference proteome</keyword>
<organism evidence="1 2">
    <name type="scientific">Mya arenaria</name>
    <name type="common">Soft-shell clam</name>
    <dbReference type="NCBI Taxonomy" id="6604"/>
    <lineage>
        <taxon>Eukaryota</taxon>
        <taxon>Metazoa</taxon>
        <taxon>Spiralia</taxon>
        <taxon>Lophotrochozoa</taxon>
        <taxon>Mollusca</taxon>
        <taxon>Bivalvia</taxon>
        <taxon>Autobranchia</taxon>
        <taxon>Heteroconchia</taxon>
        <taxon>Euheterodonta</taxon>
        <taxon>Imparidentia</taxon>
        <taxon>Neoheterodontei</taxon>
        <taxon>Myida</taxon>
        <taxon>Myoidea</taxon>
        <taxon>Myidae</taxon>
        <taxon>Mya</taxon>
    </lineage>
</organism>
<protein>
    <submittedName>
        <fullName evidence="1">Uncharacterized protein</fullName>
    </submittedName>
</protein>
<name>A0ABY7E2L0_MYAAR</name>
<reference evidence="1" key="1">
    <citation type="submission" date="2022-11" db="EMBL/GenBank/DDBJ databases">
        <title>Centuries of genome instability and evolution in soft-shell clam transmissible cancer (bioRxiv).</title>
        <authorList>
            <person name="Hart S.F.M."/>
            <person name="Yonemitsu M.A."/>
            <person name="Giersch R.M."/>
            <person name="Beal B.F."/>
            <person name="Arriagada G."/>
            <person name="Davis B.W."/>
            <person name="Ostrander E.A."/>
            <person name="Goff S.P."/>
            <person name="Metzger M.J."/>
        </authorList>
    </citation>
    <scope>NUCLEOTIDE SEQUENCE</scope>
    <source>
        <strain evidence="1">MELC-2E11</strain>
        <tissue evidence="1">Siphon/mantle</tissue>
    </source>
</reference>
<dbReference type="EMBL" id="CP111015">
    <property type="protein sequence ID" value="WAR03042.1"/>
    <property type="molecule type" value="Genomic_DNA"/>
</dbReference>
<accession>A0ABY7E2L0</accession>
<dbReference type="Proteomes" id="UP001164746">
    <property type="component" value="Chromosome 4"/>
</dbReference>
<sequence length="109" mass="12668">MVSTFTLLQRLNYGHFFLAINEPSPPLRFARENILLPGLWLGKGKPPFKTVFQCLSEEINFVLKYISDKGEASVRVIHIEHKSHITQVDLMLGCWSIRKHHLIKQTERL</sequence>
<evidence type="ECO:0000313" key="2">
    <source>
        <dbReference type="Proteomes" id="UP001164746"/>
    </source>
</evidence>
<evidence type="ECO:0000313" key="1">
    <source>
        <dbReference type="EMBL" id="WAR03042.1"/>
    </source>
</evidence>